<dbReference type="FunFam" id="3.90.199.10:FF:000002">
    <property type="entry name" value="DNA topoisomerase 2"/>
    <property type="match status" value="1"/>
</dbReference>
<evidence type="ECO:0000256" key="2">
    <source>
        <dbReference type="ARBA" id="ARBA00001913"/>
    </source>
</evidence>
<evidence type="ECO:0000256" key="1">
    <source>
        <dbReference type="ARBA" id="ARBA00000185"/>
    </source>
</evidence>
<comment type="similarity">
    <text evidence="4">Belongs to the type II topoisomerase family.</text>
</comment>
<dbReference type="PROSITE" id="PS52040">
    <property type="entry name" value="TOPO_IIA"/>
    <property type="match status" value="1"/>
</dbReference>
<dbReference type="Pfam" id="PF00521">
    <property type="entry name" value="DNA_topoisoIV"/>
    <property type="match status" value="1"/>
</dbReference>
<proteinExistence type="inferred from homology"/>
<keyword evidence="6" id="KW-0479">Metal-binding</keyword>
<dbReference type="InterPro" id="IPR031660">
    <property type="entry name" value="TOPRIM_C"/>
</dbReference>
<dbReference type="Gene3D" id="3.30.1490.30">
    <property type="match status" value="1"/>
</dbReference>
<dbReference type="InterPro" id="IPR020568">
    <property type="entry name" value="Ribosomal_Su5_D2-typ_SF"/>
</dbReference>
<dbReference type="Pfam" id="PF00204">
    <property type="entry name" value="DNA_gyraseB"/>
    <property type="match status" value="1"/>
</dbReference>
<dbReference type="GO" id="GO:0003677">
    <property type="term" value="F:DNA binding"/>
    <property type="evidence" value="ECO:0007669"/>
    <property type="project" value="UniProtKB-KW"/>
</dbReference>
<comment type="cofactor">
    <cofactor evidence="3">
        <name>Mg(2+)</name>
        <dbReference type="ChEBI" id="CHEBI:18420"/>
    </cofactor>
</comment>
<dbReference type="PRINTS" id="PR01158">
    <property type="entry name" value="TOPISMRASEII"/>
</dbReference>
<evidence type="ECO:0000256" key="10">
    <source>
        <dbReference type="ARBA" id="ARBA00023029"/>
    </source>
</evidence>
<dbReference type="PANTHER" id="PTHR10169">
    <property type="entry name" value="DNA TOPOISOMERASE/GYRASE"/>
    <property type="match status" value="1"/>
</dbReference>
<dbReference type="InterPro" id="IPR050634">
    <property type="entry name" value="DNA_Topoisomerase_II"/>
</dbReference>
<accession>A0A6C0HS43</accession>
<dbReference type="GO" id="GO:0000712">
    <property type="term" value="P:resolution of meiotic recombination intermediates"/>
    <property type="evidence" value="ECO:0007669"/>
    <property type="project" value="TreeGrafter"/>
</dbReference>
<organism evidence="15">
    <name type="scientific">viral metagenome</name>
    <dbReference type="NCBI Taxonomy" id="1070528"/>
    <lineage>
        <taxon>unclassified sequences</taxon>
        <taxon>metagenomes</taxon>
        <taxon>organismal metagenomes</taxon>
    </lineage>
</organism>
<keyword evidence="7" id="KW-0547">Nucleotide-binding</keyword>
<dbReference type="Gene3D" id="3.30.565.10">
    <property type="entry name" value="Histidine kinase-like ATPase, C-terminal domain"/>
    <property type="match status" value="1"/>
</dbReference>
<dbReference type="SMART" id="SM00433">
    <property type="entry name" value="TOP2c"/>
    <property type="match status" value="1"/>
</dbReference>
<evidence type="ECO:0000259" key="13">
    <source>
        <dbReference type="PROSITE" id="PS50880"/>
    </source>
</evidence>
<dbReference type="InterPro" id="IPR013506">
    <property type="entry name" value="Topo_IIA_bsu_dom2"/>
</dbReference>
<evidence type="ECO:0000256" key="6">
    <source>
        <dbReference type="ARBA" id="ARBA00022723"/>
    </source>
</evidence>
<dbReference type="SUPFAM" id="SSF55874">
    <property type="entry name" value="ATPase domain of HSP90 chaperone/DNA topoisomerase II/histidine kinase"/>
    <property type="match status" value="1"/>
</dbReference>
<evidence type="ECO:0000256" key="9">
    <source>
        <dbReference type="ARBA" id="ARBA00022842"/>
    </source>
</evidence>
<protein>
    <recommendedName>
        <fullName evidence="5">DNA topoisomerase (ATP-hydrolyzing)</fullName>
        <ecNumber evidence="5">5.6.2.2</ecNumber>
    </recommendedName>
</protein>
<evidence type="ECO:0000256" key="8">
    <source>
        <dbReference type="ARBA" id="ARBA00022840"/>
    </source>
</evidence>
<dbReference type="GO" id="GO:0000819">
    <property type="term" value="P:sister chromatid segregation"/>
    <property type="evidence" value="ECO:0007669"/>
    <property type="project" value="TreeGrafter"/>
</dbReference>
<feature type="domain" description="Topo IIA-type catalytic" evidence="14">
    <location>
        <begin position="665"/>
        <end position="1089"/>
    </location>
</feature>
<comment type="catalytic activity">
    <reaction evidence="1">
        <text>ATP-dependent breakage, passage and rejoining of double-stranded DNA.</text>
        <dbReference type="EC" id="5.6.2.2"/>
    </reaction>
</comment>
<dbReference type="InterPro" id="IPR013758">
    <property type="entry name" value="Topo_IIA_A/C_ab"/>
</dbReference>
<sequence length="1114" mass="127899">MIALEDVYKQMTDKEHIIEKPDTYMGSVQMMNAPMWIFLEDMIKRVPIDYIPGLYKIFDELVVNCRDHIERMKSIEGSKKVTEISVDVDLDGTITMTNNGNGIDVEMHPTYNIWIPEMIFAHLRSSTNYSKDTKSIIGGKNGYGVKLAFIWSTECSIETVDHVRGKKYFQRFTNNLDTIHPPKITTSKSTPFTRIQIKPDYKRFGIDGMTPDILKLFQKRVYDIAGVTEKNVKIKWNGSIVPIQSFKQYVELYTKQPYIHEYSEHWECAVSISSEFTQVSFVNGIATNKGGKHVDYIVNQITKKICEYIEKKKKIKVSLGSIKEQMFLFLRCNIVNPTFDSQTKDYMETSVQHFGSTCELNAKFIEKVANLGIMDMACTIASAKEAKTIKKSDGSKTKILRGITKLTDANFAGTSKSRDCILVACEGDSAKASIMSGLTAEDKNTIGVYPLKGKVMNVRGEAIKKVMENKEIAEFKRILGLETGKTYTLEDVHKHLRYGKIWILCDQDSDGSHIKGLCINMLHTLWPSLTQIPHFINFMNTPIIKCTKGQSVVSFYNTNEFRLWKETNSMSGWHTKWYKGLGTSDRKEFAKYLKDRKIVRFEHSETCDETIDMIFNKKRAENRKEWLASYDRTSCLDTTKETVTFTDFIHKEFKHFSNADNDRSIPSIVDGLKESQRKVLYGTFKRNLIVECKVSQISGYISEHSCYHHGEMSLNQTIVGMAQDFVGSNNINLLLPKGQFGTRMKGGKDSASPRYIFTVLNPTTRQLFPKDDDDVLDYLEDDGVVVEPQFYVPIIPMILVNGAKGIGTGYSTEIPSFNPSQIISYLKDKLNHIENNTEFLPYYKGFKGTIEPYGARFLIKGLYTLGEDKIIITELPIGIWTDDYKEHLECLTETDKEGVKISPIVKDYDDLCNDITVHFVITLHKGKLSELIESKTLEKVFKLSTTQSMSNMHLFNEEGRLIKYACVRDIIDDYFGVRYRLYEKRKQHLIEKITAQLLFLENRVNYINEILSGTIRLIGKSGLEIEKMLEEKGYSKLGDTTDYKYLTRMYMDSVTLENVEKSKKELKGKKEELCKIVNTTIEVFWLKELESITLETKNLETKNLETKKRKLIIK</sequence>
<dbReference type="Pfam" id="PF16898">
    <property type="entry name" value="TOPRIM_C"/>
    <property type="match status" value="1"/>
</dbReference>
<dbReference type="InterPro" id="IPR013759">
    <property type="entry name" value="Topo_IIA_B_C"/>
</dbReference>
<dbReference type="InterPro" id="IPR018522">
    <property type="entry name" value="TopoIIA_CS"/>
</dbReference>
<dbReference type="Gene3D" id="1.10.268.10">
    <property type="entry name" value="Topoisomerase, domain 3"/>
    <property type="match status" value="1"/>
</dbReference>
<dbReference type="Gene3D" id="3.40.50.670">
    <property type="match status" value="1"/>
</dbReference>
<dbReference type="Gene3D" id="3.90.199.10">
    <property type="entry name" value="Topoisomerase II, domain 5"/>
    <property type="match status" value="1"/>
</dbReference>
<name>A0A6C0HS43_9ZZZZ</name>
<dbReference type="EMBL" id="MN740007">
    <property type="protein sequence ID" value="QHT83329.1"/>
    <property type="molecule type" value="Genomic_DNA"/>
</dbReference>
<dbReference type="PROSITE" id="PS00177">
    <property type="entry name" value="TOPOISOMERASE_II"/>
    <property type="match status" value="1"/>
</dbReference>
<dbReference type="InterPro" id="IPR014721">
    <property type="entry name" value="Ribsml_uS5_D2-typ_fold_subgr"/>
</dbReference>
<reference evidence="15" key="1">
    <citation type="journal article" date="2020" name="Nature">
        <title>Giant virus diversity and host interactions through global metagenomics.</title>
        <authorList>
            <person name="Schulz F."/>
            <person name="Roux S."/>
            <person name="Paez-Espino D."/>
            <person name="Jungbluth S."/>
            <person name="Walsh D.A."/>
            <person name="Denef V.J."/>
            <person name="McMahon K.D."/>
            <person name="Konstantinidis K.T."/>
            <person name="Eloe-Fadrosh E.A."/>
            <person name="Kyrpides N.C."/>
            <person name="Woyke T."/>
        </authorList>
    </citation>
    <scope>NUCLEOTIDE SEQUENCE</scope>
    <source>
        <strain evidence="15">GVMAG-M-3300023184-167</strain>
    </source>
</reference>
<dbReference type="InterPro" id="IPR001241">
    <property type="entry name" value="Topo_IIA"/>
</dbReference>
<dbReference type="SUPFAM" id="SSF56719">
    <property type="entry name" value="Type II DNA topoisomerase"/>
    <property type="match status" value="1"/>
</dbReference>
<evidence type="ECO:0000256" key="3">
    <source>
        <dbReference type="ARBA" id="ARBA00001946"/>
    </source>
</evidence>
<evidence type="ECO:0000313" key="15">
    <source>
        <dbReference type="EMBL" id="QHT83329.1"/>
    </source>
</evidence>
<dbReference type="SMART" id="SM00434">
    <property type="entry name" value="TOP4c"/>
    <property type="match status" value="1"/>
</dbReference>
<evidence type="ECO:0000256" key="7">
    <source>
        <dbReference type="ARBA" id="ARBA00022741"/>
    </source>
</evidence>
<dbReference type="PROSITE" id="PS50880">
    <property type="entry name" value="TOPRIM"/>
    <property type="match status" value="1"/>
</dbReference>
<evidence type="ECO:0000256" key="5">
    <source>
        <dbReference type="ARBA" id="ARBA00012895"/>
    </source>
</evidence>
<dbReference type="Gene3D" id="3.30.230.10">
    <property type="match status" value="1"/>
</dbReference>
<dbReference type="GO" id="GO:0005524">
    <property type="term" value="F:ATP binding"/>
    <property type="evidence" value="ECO:0007669"/>
    <property type="project" value="UniProtKB-KW"/>
</dbReference>
<dbReference type="FunFam" id="3.40.50.670:FF:000001">
    <property type="entry name" value="DNA topoisomerase 2"/>
    <property type="match status" value="1"/>
</dbReference>
<dbReference type="InterPro" id="IPR006171">
    <property type="entry name" value="TOPRIM_dom"/>
</dbReference>
<dbReference type="GO" id="GO:0006265">
    <property type="term" value="P:DNA topological change"/>
    <property type="evidence" value="ECO:0007669"/>
    <property type="project" value="InterPro"/>
</dbReference>
<dbReference type="AlphaFoldDB" id="A0A6C0HS43"/>
<dbReference type="GO" id="GO:0003918">
    <property type="term" value="F:DNA topoisomerase type II (double strand cut, ATP-hydrolyzing) activity"/>
    <property type="evidence" value="ECO:0007669"/>
    <property type="project" value="UniProtKB-EC"/>
</dbReference>
<evidence type="ECO:0000256" key="4">
    <source>
        <dbReference type="ARBA" id="ARBA00011080"/>
    </source>
</evidence>
<keyword evidence="10" id="KW-0799">Topoisomerase</keyword>
<evidence type="ECO:0000256" key="11">
    <source>
        <dbReference type="ARBA" id="ARBA00023125"/>
    </source>
</evidence>
<dbReference type="InterPro" id="IPR002205">
    <property type="entry name" value="Topo_IIA_dom_A"/>
</dbReference>
<dbReference type="InterPro" id="IPR013760">
    <property type="entry name" value="Topo_IIA-like_dom_sf"/>
</dbReference>
<keyword evidence="12" id="KW-0413">Isomerase</keyword>
<dbReference type="InterPro" id="IPR003594">
    <property type="entry name" value="HATPase_dom"/>
</dbReference>
<comment type="cofactor">
    <cofactor evidence="2">
        <name>Ca(2+)</name>
        <dbReference type="ChEBI" id="CHEBI:29108"/>
    </cofactor>
</comment>
<dbReference type="InterPro" id="IPR001154">
    <property type="entry name" value="TopoII_euk"/>
</dbReference>
<keyword evidence="9" id="KW-0460">Magnesium</keyword>
<dbReference type="Pfam" id="PF02518">
    <property type="entry name" value="HATPase_c"/>
    <property type="match status" value="1"/>
</dbReference>
<keyword evidence="8" id="KW-0067">ATP-binding</keyword>
<dbReference type="SUPFAM" id="SSF54211">
    <property type="entry name" value="Ribosomal protein S5 domain 2-like"/>
    <property type="match status" value="1"/>
</dbReference>
<dbReference type="GO" id="GO:0005634">
    <property type="term" value="C:nucleus"/>
    <property type="evidence" value="ECO:0007669"/>
    <property type="project" value="TreeGrafter"/>
</dbReference>
<evidence type="ECO:0000259" key="14">
    <source>
        <dbReference type="PROSITE" id="PS52040"/>
    </source>
</evidence>
<evidence type="ECO:0000256" key="12">
    <source>
        <dbReference type="ARBA" id="ARBA00023235"/>
    </source>
</evidence>
<dbReference type="GO" id="GO:0046872">
    <property type="term" value="F:metal ion binding"/>
    <property type="evidence" value="ECO:0007669"/>
    <property type="project" value="UniProtKB-KW"/>
</dbReference>
<dbReference type="PRINTS" id="PR00418">
    <property type="entry name" value="TPI2FAMILY"/>
</dbReference>
<keyword evidence="11" id="KW-0238">DNA-binding</keyword>
<dbReference type="PANTHER" id="PTHR10169:SF38">
    <property type="entry name" value="DNA TOPOISOMERASE 2"/>
    <property type="match status" value="1"/>
</dbReference>
<dbReference type="InterPro" id="IPR013757">
    <property type="entry name" value="Topo_IIA_A_a_sf"/>
</dbReference>
<dbReference type="EC" id="5.6.2.2" evidence="5"/>
<feature type="domain" description="Toprim" evidence="13">
    <location>
        <begin position="420"/>
        <end position="537"/>
    </location>
</feature>
<dbReference type="Gene3D" id="3.30.1360.40">
    <property type="match status" value="1"/>
</dbReference>
<dbReference type="InterPro" id="IPR036890">
    <property type="entry name" value="HATPase_C_sf"/>
</dbReference>